<name>A0ABS1C609_9BACT</name>
<reference evidence="2 3" key="1">
    <citation type="submission" date="2020-12" db="EMBL/GenBank/DDBJ databases">
        <title>Bacterial novel species Adhaeribacter sp. BT258 isolated from soil.</title>
        <authorList>
            <person name="Jung H.-Y."/>
        </authorList>
    </citation>
    <scope>NUCLEOTIDE SEQUENCE [LARGE SCALE GENOMIC DNA]</scope>
    <source>
        <strain evidence="2 3">BT258</strain>
    </source>
</reference>
<evidence type="ECO:0008006" key="4">
    <source>
        <dbReference type="Google" id="ProtNLM"/>
    </source>
</evidence>
<dbReference type="EMBL" id="JAEHFX010000011">
    <property type="protein sequence ID" value="MBK0404806.1"/>
    <property type="molecule type" value="Genomic_DNA"/>
</dbReference>
<dbReference type="RefSeq" id="WP_200507693.1">
    <property type="nucleotide sequence ID" value="NZ_JAEHFX010000011.1"/>
</dbReference>
<dbReference type="Gene3D" id="2.40.50.120">
    <property type="match status" value="1"/>
</dbReference>
<protein>
    <recommendedName>
        <fullName evidence="4">Tissue inhibitor of metalloproteinase</fullName>
    </recommendedName>
</protein>
<comment type="caution">
    <text evidence="2">The sequence shown here is derived from an EMBL/GenBank/DDBJ whole genome shotgun (WGS) entry which is preliminary data.</text>
</comment>
<evidence type="ECO:0000313" key="2">
    <source>
        <dbReference type="EMBL" id="MBK0404806.1"/>
    </source>
</evidence>
<gene>
    <name evidence="2" type="ORF">I5M27_17575</name>
</gene>
<accession>A0ABS1C609</accession>
<evidence type="ECO:0000313" key="3">
    <source>
        <dbReference type="Proteomes" id="UP000644147"/>
    </source>
</evidence>
<feature type="signal peptide" evidence="1">
    <location>
        <begin position="1"/>
        <end position="19"/>
    </location>
</feature>
<keyword evidence="3" id="KW-1185">Reference proteome</keyword>
<keyword evidence="1" id="KW-0732">Signal</keyword>
<evidence type="ECO:0000256" key="1">
    <source>
        <dbReference type="SAM" id="SignalP"/>
    </source>
</evidence>
<sequence length="141" mass="15830">MKILLTVILLSIFPNHLFACDCNGTVTVKEELDKSNLVFVGNVISISPIYAKRGDKYYTNVLVKFKISSIIKGESLKTVEIATAASSSMCGFNFKEDKEFLVYSNQIDQGSKKVFWTTNCDRTKEISKATFEIKELNALIK</sequence>
<dbReference type="InterPro" id="IPR008993">
    <property type="entry name" value="TIMP-like_OB-fold"/>
</dbReference>
<dbReference type="SUPFAM" id="SSF50242">
    <property type="entry name" value="TIMP-like"/>
    <property type="match status" value="1"/>
</dbReference>
<organism evidence="2 3">
    <name type="scientific">Adhaeribacter terrigena</name>
    <dbReference type="NCBI Taxonomy" id="2793070"/>
    <lineage>
        <taxon>Bacteria</taxon>
        <taxon>Pseudomonadati</taxon>
        <taxon>Bacteroidota</taxon>
        <taxon>Cytophagia</taxon>
        <taxon>Cytophagales</taxon>
        <taxon>Hymenobacteraceae</taxon>
        <taxon>Adhaeribacter</taxon>
    </lineage>
</organism>
<feature type="chain" id="PRO_5045165973" description="Tissue inhibitor of metalloproteinase" evidence="1">
    <location>
        <begin position="20"/>
        <end position="141"/>
    </location>
</feature>
<dbReference type="Proteomes" id="UP000644147">
    <property type="component" value="Unassembled WGS sequence"/>
</dbReference>
<proteinExistence type="predicted"/>